<evidence type="ECO:0000256" key="8">
    <source>
        <dbReference type="ARBA" id="ARBA00022949"/>
    </source>
</evidence>
<dbReference type="Pfam" id="PF00335">
    <property type="entry name" value="Tetraspanin"/>
    <property type="match status" value="1"/>
</dbReference>
<evidence type="ECO:0000256" key="4">
    <source>
        <dbReference type="ARBA" id="ARBA00006840"/>
    </source>
</evidence>
<dbReference type="GO" id="GO:0005737">
    <property type="term" value="C:cytoplasm"/>
    <property type="evidence" value="ECO:0007669"/>
    <property type="project" value="UniProtKB-SubCell"/>
</dbReference>
<dbReference type="Proteomes" id="UP000250572">
    <property type="component" value="Unassembled WGS sequence"/>
</dbReference>
<keyword evidence="9 14" id="KW-1133">Transmembrane helix</keyword>
<organism evidence="15 16">
    <name type="scientific">Gambusia affinis</name>
    <name type="common">Western mosquitofish</name>
    <name type="synonym">Heterandria affinis</name>
    <dbReference type="NCBI Taxonomy" id="33528"/>
    <lineage>
        <taxon>Eukaryota</taxon>
        <taxon>Metazoa</taxon>
        <taxon>Chordata</taxon>
        <taxon>Craniata</taxon>
        <taxon>Vertebrata</taxon>
        <taxon>Euteleostomi</taxon>
        <taxon>Actinopterygii</taxon>
        <taxon>Neopterygii</taxon>
        <taxon>Teleostei</taxon>
        <taxon>Neoteleostei</taxon>
        <taxon>Acanthomorphata</taxon>
        <taxon>Ovalentaria</taxon>
        <taxon>Atherinomorphae</taxon>
        <taxon>Cyprinodontiformes</taxon>
        <taxon>Poeciliidae</taxon>
        <taxon>Poeciliinae</taxon>
        <taxon>Gambusia</taxon>
    </lineage>
</organism>
<keyword evidence="16" id="KW-1185">Reference proteome</keyword>
<evidence type="ECO:0000256" key="14">
    <source>
        <dbReference type="SAM" id="Phobius"/>
    </source>
</evidence>
<dbReference type="GO" id="GO:0005886">
    <property type="term" value="C:plasma membrane"/>
    <property type="evidence" value="ECO:0007669"/>
    <property type="project" value="UniProtKB-SubCell"/>
</dbReference>
<gene>
    <name evidence="15" type="ORF">CCH79_00020018</name>
</gene>
<name>A0A315W9C1_GAMAF</name>
<keyword evidence="11" id="KW-1015">Disulfide bond</keyword>
<dbReference type="GO" id="GO:0072659">
    <property type="term" value="P:protein localization to plasma membrane"/>
    <property type="evidence" value="ECO:0007669"/>
    <property type="project" value="UniProtKB-ARBA"/>
</dbReference>
<sequence length="354" mass="40112">VLKTERSKYTIRCCSTCSLLGAQCWPAEQEQEAQLECCSWNAAAGRHTPHCRSGTSNMFLTETMRGYRGVKYTLFFFCYCFWVVSAVLIAVGIYAKVAKEKDVVDTLTVDPALLLIVVGLLMFLITFLGCFGALRNATCLLKTINLQMSFYLKFLSILAVVLLLQVAAGAVTYVFTDLVMERTETLMMKAVVRYREDQDLENAIDFVQKKFQCCGVENYRDWSRNVYFECSESNPSLEVCGVPFSCCIHLQNQTVLNTMCGYSMQQQQEAAARLHIFTAGCLQRIVLWAQKNLLLVAGLTAGLLLLEVCMMGLAAAQAVWIHRVRRRQKVSEGRRAEERKERLWFPAFADFTEE</sequence>
<dbReference type="GO" id="GO:0046930">
    <property type="term" value="C:pore complex"/>
    <property type="evidence" value="ECO:0007669"/>
    <property type="project" value="UniProtKB-ARBA"/>
</dbReference>
<dbReference type="AlphaFoldDB" id="A0A315W9C1"/>
<reference evidence="15 16" key="1">
    <citation type="journal article" date="2018" name="G3 (Bethesda)">
        <title>A High-Quality Reference Genome for the Invasive Mosquitofish Gambusia affinis Using a Chicago Library.</title>
        <authorList>
            <person name="Hoffberg S.L."/>
            <person name="Troendle N.J."/>
            <person name="Glenn T.C."/>
            <person name="Mahmud O."/>
            <person name="Louha S."/>
            <person name="Chalopin D."/>
            <person name="Bennetzen J.L."/>
            <person name="Mauricio R."/>
        </authorList>
    </citation>
    <scope>NUCLEOTIDE SEQUENCE [LARGE SCALE GENOMIC DNA]</scope>
    <source>
        <strain evidence="15">NE01/NJP1002.9</strain>
        <tissue evidence="15">Muscle</tissue>
    </source>
</reference>
<evidence type="ECO:0000256" key="13">
    <source>
        <dbReference type="ARBA" id="ARBA00040369"/>
    </source>
</evidence>
<comment type="caution">
    <text evidence="15">The sequence shown here is derived from an EMBL/GenBank/DDBJ whole genome shotgun (WGS) entry which is preliminary data.</text>
</comment>
<dbReference type="Gene3D" id="1.10.1450.10">
    <property type="entry name" value="Tetraspanin"/>
    <property type="match status" value="1"/>
</dbReference>
<feature type="transmembrane region" description="Helical" evidence="14">
    <location>
        <begin position="74"/>
        <end position="94"/>
    </location>
</feature>
<keyword evidence="10 14" id="KW-0472">Membrane</keyword>
<feature type="transmembrane region" description="Helical" evidence="14">
    <location>
        <begin position="154"/>
        <end position="175"/>
    </location>
</feature>
<evidence type="ECO:0000256" key="9">
    <source>
        <dbReference type="ARBA" id="ARBA00022989"/>
    </source>
</evidence>
<evidence type="ECO:0000256" key="6">
    <source>
        <dbReference type="ARBA" id="ARBA00022490"/>
    </source>
</evidence>
<proteinExistence type="inferred from homology"/>
<dbReference type="PANTHER" id="PTHR19282">
    <property type="entry name" value="TETRASPANIN"/>
    <property type="match status" value="1"/>
</dbReference>
<feature type="transmembrane region" description="Helical" evidence="14">
    <location>
        <begin position="293"/>
        <end position="321"/>
    </location>
</feature>
<dbReference type="PRINTS" id="PR00259">
    <property type="entry name" value="TMFOUR"/>
</dbReference>
<dbReference type="GO" id="GO:0046931">
    <property type="term" value="P:pore complex assembly"/>
    <property type="evidence" value="ECO:0007669"/>
    <property type="project" value="UniProtKB-ARBA"/>
</dbReference>
<evidence type="ECO:0000256" key="2">
    <source>
        <dbReference type="ARBA" id="ARBA00004536"/>
    </source>
</evidence>
<evidence type="ECO:0000256" key="10">
    <source>
        <dbReference type="ARBA" id="ARBA00023136"/>
    </source>
</evidence>
<dbReference type="InterPro" id="IPR008952">
    <property type="entry name" value="Tetraspanin_EC2_sf"/>
</dbReference>
<dbReference type="SUPFAM" id="SSF48652">
    <property type="entry name" value="Tetraspanin"/>
    <property type="match status" value="1"/>
</dbReference>
<evidence type="ECO:0000256" key="12">
    <source>
        <dbReference type="ARBA" id="ARBA00023180"/>
    </source>
</evidence>
<dbReference type="GO" id="GO:0005912">
    <property type="term" value="C:adherens junction"/>
    <property type="evidence" value="ECO:0007669"/>
    <property type="project" value="UniProtKB-SubCell"/>
</dbReference>
<evidence type="ECO:0000256" key="3">
    <source>
        <dbReference type="ARBA" id="ARBA00004651"/>
    </source>
</evidence>
<dbReference type="EMBL" id="NHOQ01000252">
    <property type="protein sequence ID" value="PWA31584.1"/>
    <property type="molecule type" value="Genomic_DNA"/>
</dbReference>
<dbReference type="PANTHER" id="PTHR19282:SF168">
    <property type="entry name" value="TETRASPANIN"/>
    <property type="match status" value="1"/>
</dbReference>
<dbReference type="GO" id="GO:0019899">
    <property type="term" value="F:enzyme binding"/>
    <property type="evidence" value="ECO:0007669"/>
    <property type="project" value="UniProtKB-ARBA"/>
</dbReference>
<feature type="non-terminal residue" evidence="15">
    <location>
        <position position="1"/>
    </location>
</feature>
<comment type="similarity">
    <text evidence="4">Belongs to the tetraspanin (TM4SF) family.</text>
</comment>
<protein>
    <recommendedName>
        <fullName evidence="13">Tetraspanin-33</fullName>
    </recommendedName>
</protein>
<dbReference type="CDD" id="cd03158">
    <property type="entry name" value="penumbra_like_LEL"/>
    <property type="match status" value="1"/>
</dbReference>
<comment type="subcellular location">
    <subcellularLocation>
        <location evidence="2">Cell junction</location>
        <location evidence="2">Adherens junction</location>
    </subcellularLocation>
    <subcellularLocation>
        <location evidence="3">Cell membrane</location>
        <topology evidence="3">Multi-pass membrane protein</topology>
    </subcellularLocation>
    <subcellularLocation>
        <location evidence="1">Cytoplasm</location>
    </subcellularLocation>
</comment>
<accession>A0A315W9C1</accession>
<evidence type="ECO:0000256" key="1">
    <source>
        <dbReference type="ARBA" id="ARBA00004496"/>
    </source>
</evidence>
<dbReference type="InterPro" id="IPR018499">
    <property type="entry name" value="Tetraspanin/Peripherin"/>
</dbReference>
<keyword evidence="12" id="KW-0325">Glycoprotein</keyword>
<keyword evidence="8" id="KW-0965">Cell junction</keyword>
<feature type="transmembrane region" description="Helical" evidence="14">
    <location>
        <begin position="114"/>
        <end position="134"/>
    </location>
</feature>
<evidence type="ECO:0000256" key="11">
    <source>
        <dbReference type="ARBA" id="ARBA00023157"/>
    </source>
</evidence>
<evidence type="ECO:0000313" key="16">
    <source>
        <dbReference type="Proteomes" id="UP000250572"/>
    </source>
</evidence>
<keyword evidence="6" id="KW-0963">Cytoplasm</keyword>
<evidence type="ECO:0000256" key="7">
    <source>
        <dbReference type="ARBA" id="ARBA00022692"/>
    </source>
</evidence>
<evidence type="ECO:0000313" key="15">
    <source>
        <dbReference type="EMBL" id="PWA31584.1"/>
    </source>
</evidence>
<evidence type="ECO:0000256" key="5">
    <source>
        <dbReference type="ARBA" id="ARBA00022475"/>
    </source>
</evidence>
<dbReference type="FunFam" id="1.10.1450.10:FF:000007">
    <property type="entry name" value="Tetraspanin"/>
    <property type="match status" value="1"/>
</dbReference>
<dbReference type="GO" id="GO:0051604">
    <property type="term" value="P:protein maturation"/>
    <property type="evidence" value="ECO:0007669"/>
    <property type="project" value="UniProtKB-ARBA"/>
</dbReference>
<dbReference type="STRING" id="33528.ENSGAFP00000031370"/>
<keyword evidence="5" id="KW-1003">Cell membrane</keyword>
<keyword evidence="7 14" id="KW-0812">Transmembrane</keyword>